<sequence>MERIGTGPDVYSYNQMIKGFDGSIGKAYKLFEEMGIDSDVISYNALINGFCKSDRVNDAVHLYEEMQSNGLSPMRQLSN</sequence>
<evidence type="ECO:0000313" key="3">
    <source>
        <dbReference type="EMBL" id="KAE8716574.1"/>
    </source>
</evidence>
<feature type="repeat" description="PPR" evidence="2">
    <location>
        <begin position="39"/>
        <end position="73"/>
    </location>
</feature>
<organism evidence="3 4">
    <name type="scientific">Hibiscus syriacus</name>
    <name type="common">Rose of Sharon</name>
    <dbReference type="NCBI Taxonomy" id="106335"/>
    <lineage>
        <taxon>Eukaryota</taxon>
        <taxon>Viridiplantae</taxon>
        <taxon>Streptophyta</taxon>
        <taxon>Embryophyta</taxon>
        <taxon>Tracheophyta</taxon>
        <taxon>Spermatophyta</taxon>
        <taxon>Magnoliopsida</taxon>
        <taxon>eudicotyledons</taxon>
        <taxon>Gunneridae</taxon>
        <taxon>Pentapetalae</taxon>
        <taxon>rosids</taxon>
        <taxon>malvids</taxon>
        <taxon>Malvales</taxon>
        <taxon>Malvaceae</taxon>
        <taxon>Malvoideae</taxon>
        <taxon>Hibiscus</taxon>
    </lineage>
</organism>
<evidence type="ECO:0008006" key="5">
    <source>
        <dbReference type="Google" id="ProtNLM"/>
    </source>
</evidence>
<dbReference type="PROSITE" id="PS51375">
    <property type="entry name" value="PPR"/>
    <property type="match status" value="1"/>
</dbReference>
<dbReference type="InterPro" id="IPR002885">
    <property type="entry name" value="PPR_rpt"/>
</dbReference>
<dbReference type="Pfam" id="PF13041">
    <property type="entry name" value="PPR_2"/>
    <property type="match status" value="1"/>
</dbReference>
<accession>A0A6A3BIT4</accession>
<name>A0A6A3BIT4_HIBSY</name>
<dbReference type="AlphaFoldDB" id="A0A6A3BIT4"/>
<dbReference type="PANTHER" id="PTHR47942">
    <property type="entry name" value="TETRATRICOPEPTIDE REPEAT (TPR)-LIKE SUPERFAMILY PROTEIN-RELATED"/>
    <property type="match status" value="1"/>
</dbReference>
<dbReference type="NCBIfam" id="TIGR00756">
    <property type="entry name" value="PPR"/>
    <property type="match status" value="1"/>
</dbReference>
<evidence type="ECO:0000313" key="4">
    <source>
        <dbReference type="Proteomes" id="UP000436088"/>
    </source>
</evidence>
<protein>
    <recommendedName>
        <fullName evidence="5">Pentatricopeptide repeat-containing protein</fullName>
    </recommendedName>
</protein>
<dbReference type="InterPro" id="IPR051222">
    <property type="entry name" value="PPR/CCM1_RNA-binding"/>
</dbReference>
<dbReference type="InterPro" id="IPR011990">
    <property type="entry name" value="TPR-like_helical_dom_sf"/>
</dbReference>
<dbReference type="Gene3D" id="1.25.40.10">
    <property type="entry name" value="Tetratricopeptide repeat domain"/>
    <property type="match status" value="1"/>
</dbReference>
<evidence type="ECO:0000256" key="1">
    <source>
        <dbReference type="ARBA" id="ARBA00022737"/>
    </source>
</evidence>
<comment type="caution">
    <text evidence="3">The sequence shown here is derived from an EMBL/GenBank/DDBJ whole genome shotgun (WGS) entry which is preliminary data.</text>
</comment>
<reference evidence="3" key="1">
    <citation type="submission" date="2019-09" db="EMBL/GenBank/DDBJ databases">
        <title>Draft genome information of white flower Hibiscus syriacus.</title>
        <authorList>
            <person name="Kim Y.-M."/>
        </authorList>
    </citation>
    <scope>NUCLEOTIDE SEQUENCE [LARGE SCALE GENOMIC DNA]</scope>
    <source>
        <strain evidence="3">YM2019G1</strain>
    </source>
</reference>
<dbReference type="Pfam" id="PF12854">
    <property type="entry name" value="PPR_1"/>
    <property type="match status" value="1"/>
</dbReference>
<evidence type="ECO:0000256" key="2">
    <source>
        <dbReference type="PROSITE-ProRule" id="PRU00708"/>
    </source>
</evidence>
<keyword evidence="4" id="KW-1185">Reference proteome</keyword>
<keyword evidence="1" id="KW-0677">Repeat</keyword>
<gene>
    <name evidence="3" type="ORF">F3Y22_tig00110114pilonHSYRG00330</name>
</gene>
<dbReference type="EMBL" id="VEPZ02000843">
    <property type="protein sequence ID" value="KAE8716574.1"/>
    <property type="molecule type" value="Genomic_DNA"/>
</dbReference>
<dbReference type="Proteomes" id="UP000436088">
    <property type="component" value="Unassembled WGS sequence"/>
</dbReference>
<dbReference type="PANTHER" id="PTHR47942:SF16">
    <property type="entry name" value="PENTATRICOPEPTIDE REPEAT DOMAIN CONTAINING PROTEIN-RELATED"/>
    <property type="match status" value="1"/>
</dbReference>
<proteinExistence type="predicted"/>